<organism evidence="2 3">
    <name type="scientific">Gordonia sesuvii</name>
    <dbReference type="NCBI Taxonomy" id="3116777"/>
    <lineage>
        <taxon>Bacteria</taxon>
        <taxon>Bacillati</taxon>
        <taxon>Actinomycetota</taxon>
        <taxon>Actinomycetes</taxon>
        <taxon>Mycobacteriales</taxon>
        <taxon>Gordoniaceae</taxon>
        <taxon>Gordonia</taxon>
    </lineage>
</organism>
<reference evidence="2 3" key="1">
    <citation type="submission" date="2024-01" db="EMBL/GenBank/DDBJ databases">
        <title>Draft genome sequence of Gordonia sp. LSe1-13.</title>
        <authorList>
            <person name="Suphannarot A."/>
            <person name="Mingma R."/>
        </authorList>
    </citation>
    <scope>NUCLEOTIDE SEQUENCE [LARGE SCALE GENOMIC DNA]</scope>
    <source>
        <strain evidence="2 3">LSe1-13</strain>
    </source>
</reference>
<proteinExistence type="predicted"/>
<keyword evidence="1" id="KW-0812">Transmembrane</keyword>
<dbReference type="PANTHER" id="PTHR32251:SF23">
    <property type="entry name" value="3-OXO-5-ALPHA-STEROID 4-DEHYDROGENASE (DUF1295)"/>
    <property type="match status" value="1"/>
</dbReference>
<dbReference type="RefSeq" id="WP_330431943.1">
    <property type="nucleotide sequence ID" value="NZ_JAZDUF010000002.1"/>
</dbReference>
<evidence type="ECO:0000256" key="1">
    <source>
        <dbReference type="SAM" id="Phobius"/>
    </source>
</evidence>
<dbReference type="InterPro" id="IPR010721">
    <property type="entry name" value="UstE-like"/>
</dbReference>
<feature type="transmembrane region" description="Helical" evidence="1">
    <location>
        <begin position="142"/>
        <end position="166"/>
    </location>
</feature>
<dbReference type="PANTHER" id="PTHR32251">
    <property type="entry name" value="3-OXO-5-ALPHA-STEROID 4-DEHYDROGENASE"/>
    <property type="match status" value="1"/>
</dbReference>
<protein>
    <submittedName>
        <fullName evidence="2">DUF1295 domain-containing protein</fullName>
    </submittedName>
</protein>
<keyword evidence="1" id="KW-1133">Transmembrane helix</keyword>
<dbReference type="Pfam" id="PF06966">
    <property type="entry name" value="DUF1295"/>
    <property type="match status" value="1"/>
</dbReference>
<dbReference type="EMBL" id="JAZDUF010000002">
    <property type="protein sequence ID" value="MEE3850272.1"/>
    <property type="molecule type" value="Genomic_DNA"/>
</dbReference>
<feature type="transmembrane region" description="Helical" evidence="1">
    <location>
        <begin position="97"/>
        <end position="121"/>
    </location>
</feature>
<comment type="caution">
    <text evidence="2">The sequence shown here is derived from an EMBL/GenBank/DDBJ whole genome shotgun (WGS) entry which is preliminary data.</text>
</comment>
<feature type="transmembrane region" description="Helical" evidence="1">
    <location>
        <begin position="172"/>
        <end position="196"/>
    </location>
</feature>
<keyword evidence="1" id="KW-0472">Membrane</keyword>
<gene>
    <name evidence="2" type="ORF">VZC37_07995</name>
</gene>
<sequence length="299" mass="33853">MPQHVPAGRVAALVRVTLAYVIAVAVAVVWLWSGPSTSSLLLDTLIADLLATLVIFAFSRYHRNSSFYDAYWSVIPPLLLIYWWWQGPLGLDDLRAWLLFLVVMVWAIRLTANWVSTFPGLHHEDWRYGRLRDDAGRWELPVDLFAIHVIPTLQVFAGMLPVYVAVTRPGEGPAWLVGAAVLLGLGAVALETVADLQLRRFTRERRPGQVMDRGVWAWSRHPNYFGEFTFWFALALFGVAASPSDAWWLFVGAAVMLALFEGASIPMMEKRSLQRRPDYQSVIDRVPRFVPRPPRTVRG</sequence>
<feature type="transmembrane region" description="Helical" evidence="1">
    <location>
        <begin position="39"/>
        <end position="59"/>
    </location>
</feature>
<dbReference type="Proteomes" id="UP001347146">
    <property type="component" value="Unassembled WGS sequence"/>
</dbReference>
<feature type="transmembrane region" description="Helical" evidence="1">
    <location>
        <begin position="12"/>
        <end position="33"/>
    </location>
</feature>
<name>A0ABU7MAZ8_9ACTN</name>
<dbReference type="Gene3D" id="1.20.120.1630">
    <property type="match status" value="1"/>
</dbReference>
<accession>A0ABU7MAZ8</accession>
<feature type="transmembrane region" description="Helical" evidence="1">
    <location>
        <begin position="247"/>
        <end position="267"/>
    </location>
</feature>
<feature type="transmembrane region" description="Helical" evidence="1">
    <location>
        <begin position="224"/>
        <end position="241"/>
    </location>
</feature>
<feature type="transmembrane region" description="Helical" evidence="1">
    <location>
        <begin position="66"/>
        <end position="85"/>
    </location>
</feature>
<keyword evidence="3" id="KW-1185">Reference proteome</keyword>
<evidence type="ECO:0000313" key="2">
    <source>
        <dbReference type="EMBL" id="MEE3850272.1"/>
    </source>
</evidence>
<evidence type="ECO:0000313" key="3">
    <source>
        <dbReference type="Proteomes" id="UP001347146"/>
    </source>
</evidence>